<evidence type="ECO:0000313" key="3">
    <source>
        <dbReference type="EMBL" id="SFY45173.1"/>
    </source>
</evidence>
<dbReference type="EMBL" id="FPJO01000063">
    <property type="protein sequence ID" value="SFY45173.1"/>
    <property type="molecule type" value="Genomic_DNA"/>
</dbReference>
<dbReference type="GO" id="GO:0003700">
    <property type="term" value="F:DNA-binding transcription factor activity"/>
    <property type="evidence" value="ECO:0007669"/>
    <property type="project" value="InterPro"/>
</dbReference>
<dbReference type="InterPro" id="IPR036390">
    <property type="entry name" value="WH_DNA-bd_sf"/>
</dbReference>
<evidence type="ECO:0000259" key="2">
    <source>
        <dbReference type="PROSITE" id="PS50995"/>
    </source>
</evidence>
<evidence type="ECO:0000313" key="4">
    <source>
        <dbReference type="Proteomes" id="UP000181909"/>
    </source>
</evidence>
<dbReference type="PROSITE" id="PS50995">
    <property type="entry name" value="HTH_MARR_2"/>
    <property type="match status" value="1"/>
</dbReference>
<sequence>MALPTSSLDLAELHHLGRRLTAAAISAMKNASDLGPTELLVLEHLYTAGPQPVGAIAQRTGFAQSRVSTVVAALHKRGLVELGADPADRRRTVAKIANHARAQAREARNRDAEPTLRQMLPALADTEVDAVIAALKTLNSALSEAPPDTSSGTDPQSSGHPE</sequence>
<organism evidence="3 4">
    <name type="scientific">Streptomyces atratus</name>
    <dbReference type="NCBI Taxonomy" id="1893"/>
    <lineage>
        <taxon>Bacteria</taxon>
        <taxon>Bacillati</taxon>
        <taxon>Actinomycetota</taxon>
        <taxon>Actinomycetes</taxon>
        <taxon>Kitasatosporales</taxon>
        <taxon>Streptomycetaceae</taxon>
        <taxon>Streptomyces</taxon>
    </lineage>
</organism>
<dbReference type="InterPro" id="IPR000835">
    <property type="entry name" value="HTH_MarR-typ"/>
</dbReference>
<dbReference type="Proteomes" id="UP000181909">
    <property type="component" value="Unassembled WGS sequence"/>
</dbReference>
<accession>A0A1K2FDQ3</accession>
<dbReference type="InterPro" id="IPR052526">
    <property type="entry name" value="HTH-type_Bedaq_tolerance"/>
</dbReference>
<dbReference type="PANTHER" id="PTHR39515">
    <property type="entry name" value="CONSERVED PROTEIN"/>
    <property type="match status" value="1"/>
</dbReference>
<dbReference type="RefSeq" id="WP_256260422.1">
    <property type="nucleotide sequence ID" value="NZ_CP108276.1"/>
</dbReference>
<dbReference type="SMART" id="SM00347">
    <property type="entry name" value="HTH_MARR"/>
    <property type="match status" value="1"/>
</dbReference>
<protein>
    <submittedName>
        <fullName evidence="3">MarR family transcriptional regulator, 2-MHQ and catechol-resistance regulon repressor</fullName>
    </submittedName>
</protein>
<evidence type="ECO:0000256" key="1">
    <source>
        <dbReference type="SAM" id="MobiDB-lite"/>
    </source>
</evidence>
<dbReference type="Pfam" id="PF12802">
    <property type="entry name" value="MarR_2"/>
    <property type="match status" value="1"/>
</dbReference>
<dbReference type="Gene3D" id="1.10.10.10">
    <property type="entry name" value="Winged helix-like DNA-binding domain superfamily/Winged helix DNA-binding domain"/>
    <property type="match status" value="1"/>
</dbReference>
<dbReference type="STRING" id="1893.SAMN02787144_10634"/>
<dbReference type="SUPFAM" id="SSF46785">
    <property type="entry name" value="Winged helix' DNA-binding domain"/>
    <property type="match status" value="1"/>
</dbReference>
<dbReference type="AlphaFoldDB" id="A0A1K2FDQ3"/>
<proteinExistence type="predicted"/>
<dbReference type="InterPro" id="IPR036388">
    <property type="entry name" value="WH-like_DNA-bd_sf"/>
</dbReference>
<name>A0A1K2FDQ3_STRAR</name>
<feature type="region of interest" description="Disordered" evidence="1">
    <location>
        <begin position="140"/>
        <end position="162"/>
    </location>
</feature>
<feature type="domain" description="HTH marR-type" evidence="2">
    <location>
        <begin position="6"/>
        <end position="140"/>
    </location>
</feature>
<reference evidence="3 4" key="1">
    <citation type="submission" date="2016-11" db="EMBL/GenBank/DDBJ databases">
        <authorList>
            <person name="Jaros S."/>
            <person name="Januszkiewicz K."/>
            <person name="Wedrychowicz H."/>
        </authorList>
    </citation>
    <scope>NUCLEOTIDE SEQUENCE [LARGE SCALE GENOMIC DNA]</scope>
    <source>
        <strain evidence="3 4">OK807</strain>
    </source>
</reference>
<gene>
    <name evidence="3" type="ORF">SAMN02787144_10634</name>
</gene>
<dbReference type="PANTHER" id="PTHR39515:SF2">
    <property type="entry name" value="HTH-TYPE TRANSCRIPTIONAL REGULATOR RV0880"/>
    <property type="match status" value="1"/>
</dbReference>